<dbReference type="PANTHER" id="PTHR33099">
    <property type="entry name" value="FE2OG DIOXYGENASE DOMAIN-CONTAINING PROTEIN"/>
    <property type="match status" value="1"/>
</dbReference>
<sequence>MGQEPDVPRLEVGGWKLTLEHITRLAVKGLGLAEADAKLCEARLAQLTAVEAGRHSKERLDIKKQPGTLGKLLVQLPVVGCHTGGELHVKHEGRRQVFWRSAPPDGGGGHGAEERKAGPVELRYAAFYADCDTQLLPVESGRRVVLVYDLIRTGPQHPLCLLALRGDDLAALVSSAPCPAFARLVGAFGALPPVEVVRPAALAAGPWCAAAPLWWNPALPVAAGGAGLEADFPDLFTLGPLTSVGVAVRCWDAFRAVRVERAALRPGQPPSPRQRRRWTRQSFECEDTGDSDAEDVEPWDETSIVKWRNPGPRAGGKGKATASFPEELGLQGLLDQLEDRLLGGGELLSDEPGKRRQPDGAQLNNAALVVFWPRSHTASAASDLELCLQLAASAILPERLRDSTCSALMGSLLAPDVFRLRPLPFVHRLLAGLVFGPDPRFGAHSGAFADALLARPDAQEVLRALLRDAEAVIWAVKERRPQAVRLAQGRRRQLEAETAGGEPAVRWEMPGARLPAYPQVEAFLRGPQQSFRLNPRINNITHVAPSHGAHAPCSNVADPPTCFVVALLCEARL</sequence>
<feature type="compositionally biased region" description="Acidic residues" evidence="1">
    <location>
        <begin position="284"/>
        <end position="300"/>
    </location>
</feature>
<evidence type="ECO:0000313" key="2">
    <source>
        <dbReference type="EMBL" id="KAG2489516.1"/>
    </source>
</evidence>
<feature type="region of interest" description="Disordered" evidence="1">
    <location>
        <begin position="265"/>
        <end position="322"/>
    </location>
</feature>
<reference evidence="2" key="1">
    <citation type="journal article" date="2020" name="bioRxiv">
        <title>Comparative genomics of Chlamydomonas.</title>
        <authorList>
            <person name="Craig R.J."/>
            <person name="Hasan A.R."/>
            <person name="Ness R.W."/>
            <person name="Keightley P.D."/>
        </authorList>
    </citation>
    <scope>NUCLEOTIDE SEQUENCE</scope>
    <source>
        <strain evidence="2">CCAP 11/70</strain>
    </source>
</reference>
<dbReference type="PANTHER" id="PTHR33099:SF7">
    <property type="entry name" value="MYND-TYPE DOMAIN-CONTAINING PROTEIN"/>
    <property type="match status" value="1"/>
</dbReference>
<gene>
    <name evidence="2" type="ORF">HYH03_011967</name>
</gene>
<dbReference type="EMBL" id="JAEHOE010000072">
    <property type="protein sequence ID" value="KAG2489516.1"/>
    <property type="molecule type" value="Genomic_DNA"/>
</dbReference>
<evidence type="ECO:0000256" key="1">
    <source>
        <dbReference type="SAM" id="MobiDB-lite"/>
    </source>
</evidence>
<keyword evidence="3" id="KW-1185">Reference proteome</keyword>
<comment type="caution">
    <text evidence="2">The sequence shown here is derived from an EMBL/GenBank/DDBJ whole genome shotgun (WGS) entry which is preliminary data.</text>
</comment>
<dbReference type="OrthoDB" id="542426at2759"/>
<proteinExistence type="predicted"/>
<dbReference type="AlphaFoldDB" id="A0A835XW97"/>
<name>A0A835XW97_9CHLO</name>
<organism evidence="2 3">
    <name type="scientific">Edaphochlamys debaryana</name>
    <dbReference type="NCBI Taxonomy" id="47281"/>
    <lineage>
        <taxon>Eukaryota</taxon>
        <taxon>Viridiplantae</taxon>
        <taxon>Chlorophyta</taxon>
        <taxon>core chlorophytes</taxon>
        <taxon>Chlorophyceae</taxon>
        <taxon>CS clade</taxon>
        <taxon>Chlamydomonadales</taxon>
        <taxon>Chlamydomonadales incertae sedis</taxon>
        <taxon>Edaphochlamys</taxon>
    </lineage>
</organism>
<accession>A0A835XW97</accession>
<evidence type="ECO:0000313" key="3">
    <source>
        <dbReference type="Proteomes" id="UP000612055"/>
    </source>
</evidence>
<protein>
    <submittedName>
        <fullName evidence="2">Uncharacterized protein</fullName>
    </submittedName>
</protein>
<dbReference type="Proteomes" id="UP000612055">
    <property type="component" value="Unassembled WGS sequence"/>
</dbReference>